<feature type="transmembrane region" description="Helical" evidence="2">
    <location>
        <begin position="44"/>
        <end position="62"/>
    </location>
</feature>
<dbReference type="SUPFAM" id="SSF82199">
    <property type="entry name" value="SET domain"/>
    <property type="match status" value="1"/>
</dbReference>
<name>A0A7S4AB49_9STRA</name>
<keyword evidence="2" id="KW-1133">Transmembrane helix</keyword>
<organism evidence="3">
    <name type="scientific">Pseudo-nitzschia australis</name>
    <dbReference type="NCBI Taxonomy" id="44445"/>
    <lineage>
        <taxon>Eukaryota</taxon>
        <taxon>Sar</taxon>
        <taxon>Stramenopiles</taxon>
        <taxon>Ochrophyta</taxon>
        <taxon>Bacillariophyta</taxon>
        <taxon>Bacillariophyceae</taxon>
        <taxon>Bacillariophycidae</taxon>
        <taxon>Bacillariales</taxon>
        <taxon>Bacillariaceae</taxon>
        <taxon>Pseudo-nitzschia</taxon>
    </lineage>
</organism>
<dbReference type="GO" id="GO:0016279">
    <property type="term" value="F:protein-lysine N-methyltransferase activity"/>
    <property type="evidence" value="ECO:0007669"/>
    <property type="project" value="TreeGrafter"/>
</dbReference>
<dbReference type="InterPro" id="IPR046341">
    <property type="entry name" value="SET_dom_sf"/>
</dbReference>
<dbReference type="AlphaFoldDB" id="A0A7S4AB49"/>
<dbReference type="EMBL" id="HBIX01002370">
    <property type="protein sequence ID" value="CAE0709048.1"/>
    <property type="molecule type" value="Transcribed_RNA"/>
</dbReference>
<sequence>MAVKKRKFVPHRNSWEGGAASGTKEKLTSRKGAKCNGGSSIHQLTIYGAVVLVVAIASGLMLNSSNTRTTHNEDDMYKSVINTNLTVDSSFGDFLKTACDENGDTNNSNKAYCGNGKVEAIRRTLQASAAGTRPIRRGDTLVEIPREFHIWEVDALRSNFVQTENLLKARHELTENPLAGGAFLAAYLAHERKRLVDKEKEAEDDKHDVEIARNTSVEKDKLRASYFHSLPSWEELKAHHPLLESRSDLQSMLGHHSWNFAVVVMYQEMIASEYKALATASPKGFGELITVKEYQTARIHVLSRSFNPGSDACSTEVAAIFSPEDLERLQSTWGIRSSNKIFDDGCHAMVPILDMLNSHPRPNVVYKYHSEKQAFVISANAKISSQWELMDSYGKYSDAHLFAKFGFVNGDGSGHTQASIALFHRPLDMQLSQEFTLIPDKVTYGVDDENIEHLSMMQKIPEFQRSDLKRYLMFDDGYDDCVQKDLHQEAFRLKQLKWMHLAKIANDPKSWVATLQPRATRSRPRESSDLLISEAPPQIDPRKLRVDLTHLMDTCRLIQLITDDYEGNAIQILEDNLGNNTFVVTTGSKALEYRSLMCLARIAGTALMQYTPVNLNTEFENVLQLNKENAFGNSTWTAAQLRLGEIQSLHALSGTAMAYSRELSKTFEKEEMAAVAYKMRETSCPREYTDILDEKIE</sequence>
<keyword evidence="2" id="KW-0472">Membrane</keyword>
<evidence type="ECO:0000256" key="2">
    <source>
        <dbReference type="SAM" id="Phobius"/>
    </source>
</evidence>
<evidence type="ECO:0008006" key="4">
    <source>
        <dbReference type="Google" id="ProtNLM"/>
    </source>
</evidence>
<protein>
    <recommendedName>
        <fullName evidence="4">SET domain-containing protein</fullName>
    </recommendedName>
</protein>
<feature type="compositionally biased region" description="Basic residues" evidence="1">
    <location>
        <begin position="1"/>
        <end position="10"/>
    </location>
</feature>
<accession>A0A7S4AB49</accession>
<proteinExistence type="predicted"/>
<evidence type="ECO:0000256" key="1">
    <source>
        <dbReference type="SAM" id="MobiDB-lite"/>
    </source>
</evidence>
<dbReference type="CDD" id="cd10527">
    <property type="entry name" value="SET_LSMT"/>
    <property type="match status" value="1"/>
</dbReference>
<evidence type="ECO:0000313" key="3">
    <source>
        <dbReference type="EMBL" id="CAE0709048.1"/>
    </source>
</evidence>
<keyword evidence="2" id="KW-0812">Transmembrane</keyword>
<dbReference type="PANTHER" id="PTHR13271:SF155">
    <property type="entry name" value="SET DOMAIN-CONTAINING PROTEIN"/>
    <property type="match status" value="1"/>
</dbReference>
<reference evidence="3" key="1">
    <citation type="submission" date="2021-01" db="EMBL/GenBank/DDBJ databases">
        <authorList>
            <person name="Corre E."/>
            <person name="Pelletier E."/>
            <person name="Niang G."/>
            <person name="Scheremetjew M."/>
            <person name="Finn R."/>
            <person name="Kale V."/>
            <person name="Holt S."/>
            <person name="Cochrane G."/>
            <person name="Meng A."/>
            <person name="Brown T."/>
            <person name="Cohen L."/>
        </authorList>
    </citation>
    <scope>NUCLEOTIDE SEQUENCE</scope>
    <source>
        <strain evidence="3">10249 10 AB</strain>
    </source>
</reference>
<dbReference type="PANTHER" id="PTHR13271">
    <property type="entry name" value="UNCHARACTERIZED PUTATIVE METHYLTRANSFERASE"/>
    <property type="match status" value="1"/>
</dbReference>
<dbReference type="InterPro" id="IPR050600">
    <property type="entry name" value="SETD3_SETD6_MTase"/>
</dbReference>
<dbReference type="Gene3D" id="3.90.1410.10">
    <property type="entry name" value="set domain protein methyltransferase, domain 1"/>
    <property type="match status" value="1"/>
</dbReference>
<gene>
    <name evidence="3" type="ORF">PAUS00366_LOCUS1768</name>
</gene>
<feature type="region of interest" description="Disordered" evidence="1">
    <location>
        <begin position="1"/>
        <end position="30"/>
    </location>
</feature>